<dbReference type="KEGG" id="ovi:T265_14933"/>
<gene>
    <name evidence="1" type="ORF">T265_14933</name>
</gene>
<feature type="non-terminal residue" evidence="1">
    <location>
        <position position="1"/>
    </location>
</feature>
<organism evidence="1 2">
    <name type="scientific">Opisthorchis viverrini</name>
    <name type="common">Southeast Asian liver fluke</name>
    <dbReference type="NCBI Taxonomy" id="6198"/>
    <lineage>
        <taxon>Eukaryota</taxon>
        <taxon>Metazoa</taxon>
        <taxon>Spiralia</taxon>
        <taxon>Lophotrochozoa</taxon>
        <taxon>Platyhelminthes</taxon>
        <taxon>Trematoda</taxon>
        <taxon>Digenea</taxon>
        <taxon>Opisthorchiida</taxon>
        <taxon>Opisthorchiata</taxon>
        <taxon>Opisthorchiidae</taxon>
        <taxon>Opisthorchis</taxon>
    </lineage>
</organism>
<dbReference type="CTD" id="20329099"/>
<proteinExistence type="predicted"/>
<sequence length="330" mass="37560">FPAFKPCGLSVKHWDVPSIVAVRHRCKRFSQSVTSVSTVRRIQGLSNEKLAKRAQQHWESGLFSDCHYDYMQLVQEEATELLYTIKVDGDKLTPPHQQGESYDFLMTRPDMEKVLVRRVTYPQGHHRRAGALAELTKPDLATQDQWNGAEIVHDRNTATGCAERTRQEQNGLNKSEVNVIRQASRNCKSEQRLRIIIGNTWRSSFTGFNTNISGKVFGDGQLSVDVCWLIDTSDETASGEKLVKYGLSTFDLGTYMEDTLYVDLDLLFLNEMSQGAEHCLFNGYWAPTHKLFRASGIIWKDIDKYAAELMNSECALCHIYGHLRACRELT</sequence>
<evidence type="ECO:0000313" key="2">
    <source>
        <dbReference type="Proteomes" id="UP000054324"/>
    </source>
</evidence>
<dbReference type="GeneID" id="20329099"/>
<feature type="non-terminal residue" evidence="1">
    <location>
        <position position="330"/>
    </location>
</feature>
<reference evidence="1 2" key="1">
    <citation type="submission" date="2013-11" db="EMBL/GenBank/DDBJ databases">
        <title>Opisthorchis viverrini - life in the bile duct.</title>
        <authorList>
            <person name="Young N.D."/>
            <person name="Nagarajan N."/>
            <person name="Lin S.J."/>
            <person name="Korhonen P.K."/>
            <person name="Jex A.R."/>
            <person name="Hall R.S."/>
            <person name="Safavi-Hemami H."/>
            <person name="Kaewkong W."/>
            <person name="Bertrand D."/>
            <person name="Gao S."/>
            <person name="Seet Q."/>
            <person name="Wongkham S."/>
            <person name="Teh B.T."/>
            <person name="Wongkham C."/>
            <person name="Intapan P.M."/>
            <person name="Maleewong W."/>
            <person name="Yang X."/>
            <person name="Hu M."/>
            <person name="Wang Z."/>
            <person name="Hofmann A."/>
            <person name="Sternberg P.W."/>
            <person name="Tan P."/>
            <person name="Wang J."/>
            <person name="Gasser R.B."/>
        </authorList>
    </citation>
    <scope>NUCLEOTIDE SEQUENCE [LARGE SCALE GENOMIC DNA]</scope>
</reference>
<keyword evidence="2" id="KW-1185">Reference proteome</keyword>
<dbReference type="EMBL" id="KL596915">
    <property type="protein sequence ID" value="KER22173.1"/>
    <property type="molecule type" value="Genomic_DNA"/>
</dbReference>
<evidence type="ECO:0000313" key="1">
    <source>
        <dbReference type="EMBL" id="KER22173.1"/>
    </source>
</evidence>
<accession>A0A074Z550</accession>
<protein>
    <submittedName>
        <fullName evidence="1">Uncharacterized protein</fullName>
    </submittedName>
</protein>
<dbReference type="AlphaFoldDB" id="A0A074Z550"/>
<dbReference type="RefSeq" id="XP_009174094.1">
    <property type="nucleotide sequence ID" value="XM_009175830.1"/>
</dbReference>
<name>A0A074Z550_OPIVI</name>
<dbReference type="OrthoDB" id="10496764at2759"/>
<dbReference type="Proteomes" id="UP000054324">
    <property type="component" value="Unassembled WGS sequence"/>
</dbReference>